<organism evidence="1">
    <name type="scientific">Anguilla anguilla</name>
    <name type="common">European freshwater eel</name>
    <name type="synonym">Muraena anguilla</name>
    <dbReference type="NCBI Taxonomy" id="7936"/>
    <lineage>
        <taxon>Eukaryota</taxon>
        <taxon>Metazoa</taxon>
        <taxon>Chordata</taxon>
        <taxon>Craniata</taxon>
        <taxon>Vertebrata</taxon>
        <taxon>Euteleostomi</taxon>
        <taxon>Actinopterygii</taxon>
        <taxon>Neopterygii</taxon>
        <taxon>Teleostei</taxon>
        <taxon>Anguilliformes</taxon>
        <taxon>Anguillidae</taxon>
        <taxon>Anguilla</taxon>
    </lineage>
</organism>
<accession>A0A0E9WRA6</accession>
<proteinExistence type="predicted"/>
<dbReference type="AlphaFoldDB" id="A0A0E9WRA6"/>
<name>A0A0E9WRA6_ANGAN</name>
<protein>
    <submittedName>
        <fullName evidence="1">Uncharacterized protein</fullName>
    </submittedName>
</protein>
<reference evidence="1" key="1">
    <citation type="submission" date="2014-11" db="EMBL/GenBank/DDBJ databases">
        <authorList>
            <person name="Amaro Gonzalez C."/>
        </authorList>
    </citation>
    <scope>NUCLEOTIDE SEQUENCE</scope>
</reference>
<sequence length="50" mass="5935">MLMGFVEKDQCCDVHTDFTSRFSLWEMWVPIQLTSQMLDYGTFVDNAWNP</sequence>
<dbReference type="EMBL" id="GBXM01016472">
    <property type="protein sequence ID" value="JAH92105.1"/>
    <property type="molecule type" value="Transcribed_RNA"/>
</dbReference>
<evidence type="ECO:0000313" key="1">
    <source>
        <dbReference type="EMBL" id="JAH92105.1"/>
    </source>
</evidence>
<reference evidence="1" key="2">
    <citation type="journal article" date="2015" name="Fish Shellfish Immunol.">
        <title>Early steps in the European eel (Anguilla anguilla)-Vibrio vulnificus interaction in the gills: Role of the RtxA13 toxin.</title>
        <authorList>
            <person name="Callol A."/>
            <person name="Pajuelo D."/>
            <person name="Ebbesson L."/>
            <person name="Teles M."/>
            <person name="MacKenzie S."/>
            <person name="Amaro C."/>
        </authorList>
    </citation>
    <scope>NUCLEOTIDE SEQUENCE</scope>
</reference>